<dbReference type="OrthoDB" id="849313at2"/>
<gene>
    <name evidence="2" type="ORF">CLV43_12417</name>
</gene>
<sequence length="253" mass="26263">MGITRGFGVDIGGSGIKGGLVDLEAGALDGERLRIATPQPSTPDAVADVVAEIVAKFEWTGPVGVTLPCVVKHGVALTAANVSKHWVDTDARALFAKRLGKPVEDVVVLNDADAAGMAEMRYGAGVDRDGLVVLLTFGTGIGSALFLDGKLVPNTEFGHLEVDGHDAESRAAASVKEDKGLSWAEWAPRVSRYVSVLENLIWPDLVIAGGGVSKKAEKWLPLLEVRTEVVAASLKNDAGIVGAAAAAAQGIKH</sequence>
<proteinExistence type="inferred from homology"/>
<comment type="caution">
    <text evidence="2">The sequence shown here is derived from an EMBL/GenBank/DDBJ whole genome shotgun (WGS) entry which is preliminary data.</text>
</comment>
<dbReference type="PANTHER" id="PTHR18964">
    <property type="entry name" value="ROK (REPRESSOR, ORF, KINASE) FAMILY"/>
    <property type="match status" value="1"/>
</dbReference>
<dbReference type="Gene3D" id="3.30.420.40">
    <property type="match status" value="2"/>
</dbReference>
<dbReference type="SUPFAM" id="SSF53067">
    <property type="entry name" value="Actin-like ATPase domain"/>
    <property type="match status" value="1"/>
</dbReference>
<dbReference type="NCBIfam" id="NF045942">
    <property type="entry name" value="PolPhglucPhase"/>
    <property type="match status" value="1"/>
</dbReference>
<dbReference type="AlphaFoldDB" id="A0A2T0SA30"/>
<evidence type="ECO:0000256" key="1">
    <source>
        <dbReference type="ARBA" id="ARBA00006479"/>
    </source>
</evidence>
<dbReference type="PANTHER" id="PTHR18964:SF146">
    <property type="entry name" value="POLYPHOSPHATE GLUCOKINASE"/>
    <property type="match status" value="1"/>
</dbReference>
<evidence type="ECO:0000313" key="3">
    <source>
        <dbReference type="Proteomes" id="UP000239494"/>
    </source>
</evidence>
<accession>A0A2T0SA30</accession>
<keyword evidence="2" id="KW-0808">Transferase</keyword>
<dbReference type="InterPro" id="IPR043129">
    <property type="entry name" value="ATPase_NBD"/>
</dbReference>
<dbReference type="GO" id="GO:0016301">
    <property type="term" value="F:kinase activity"/>
    <property type="evidence" value="ECO:0007669"/>
    <property type="project" value="UniProtKB-KW"/>
</dbReference>
<dbReference type="Pfam" id="PF00480">
    <property type="entry name" value="ROK"/>
    <property type="match status" value="1"/>
</dbReference>
<dbReference type="EMBL" id="PVTF01000024">
    <property type="protein sequence ID" value="PRY30285.1"/>
    <property type="molecule type" value="Genomic_DNA"/>
</dbReference>
<reference evidence="2 3" key="1">
    <citation type="submission" date="2018-03" db="EMBL/GenBank/DDBJ databases">
        <title>Genomic Encyclopedia of Archaeal and Bacterial Type Strains, Phase II (KMG-II): from individual species to whole genera.</title>
        <authorList>
            <person name="Goeker M."/>
        </authorList>
    </citation>
    <scope>NUCLEOTIDE SEQUENCE [LARGE SCALE GENOMIC DNA]</scope>
    <source>
        <strain evidence="2 3">DSM 44720</strain>
    </source>
</reference>
<evidence type="ECO:0000313" key="2">
    <source>
        <dbReference type="EMBL" id="PRY30285.1"/>
    </source>
</evidence>
<protein>
    <submittedName>
        <fullName evidence="2">Polyphosphate glucokinase</fullName>
    </submittedName>
</protein>
<dbReference type="InterPro" id="IPR000600">
    <property type="entry name" value="ROK"/>
</dbReference>
<dbReference type="RefSeq" id="WP_106196728.1">
    <property type="nucleotide sequence ID" value="NZ_PVTF01000024.1"/>
</dbReference>
<name>A0A2T0SA30_9PSEU</name>
<comment type="similarity">
    <text evidence="1">Belongs to the ROK (NagC/XylR) family.</text>
</comment>
<organism evidence="2 3">
    <name type="scientific">Umezawaea tangerina</name>
    <dbReference type="NCBI Taxonomy" id="84725"/>
    <lineage>
        <taxon>Bacteria</taxon>
        <taxon>Bacillati</taxon>
        <taxon>Actinomycetota</taxon>
        <taxon>Actinomycetes</taxon>
        <taxon>Pseudonocardiales</taxon>
        <taxon>Pseudonocardiaceae</taxon>
        <taxon>Umezawaea</taxon>
    </lineage>
</organism>
<keyword evidence="3" id="KW-1185">Reference proteome</keyword>
<keyword evidence="2" id="KW-0418">Kinase</keyword>
<dbReference type="CDD" id="cd24058">
    <property type="entry name" value="ASKHA_NBD_ROK_PPGK"/>
    <property type="match status" value="1"/>
</dbReference>
<dbReference type="Proteomes" id="UP000239494">
    <property type="component" value="Unassembled WGS sequence"/>
</dbReference>